<reference evidence="2 3" key="1">
    <citation type="submission" date="2020-08" db="EMBL/GenBank/DDBJ databases">
        <title>Genomic Encyclopedia of Type Strains, Phase IV (KMG-IV): sequencing the most valuable type-strain genomes for metagenomic binning, comparative biology and taxonomic classification.</title>
        <authorList>
            <person name="Goeker M."/>
        </authorList>
    </citation>
    <scope>NUCLEOTIDE SEQUENCE [LARGE SCALE GENOMIC DNA]</scope>
    <source>
        <strain evidence="2 3">DSM 21793</strain>
    </source>
</reference>
<evidence type="ECO:0000313" key="2">
    <source>
        <dbReference type="EMBL" id="MBB3890247.1"/>
    </source>
</evidence>
<dbReference type="Proteomes" id="UP000530564">
    <property type="component" value="Unassembled WGS sequence"/>
</dbReference>
<dbReference type="PANTHER" id="PTHR43312">
    <property type="entry name" value="D-THREO-ALDOSE 1-DEHYDROGENASE"/>
    <property type="match status" value="1"/>
</dbReference>
<dbReference type="AlphaFoldDB" id="A0A839ZYM8"/>
<organism evidence="2 3">
    <name type="scientific">Phenylobacterium haematophilum</name>
    <dbReference type="NCBI Taxonomy" id="98513"/>
    <lineage>
        <taxon>Bacteria</taxon>
        <taxon>Pseudomonadati</taxon>
        <taxon>Pseudomonadota</taxon>
        <taxon>Alphaproteobacteria</taxon>
        <taxon>Caulobacterales</taxon>
        <taxon>Caulobacteraceae</taxon>
        <taxon>Phenylobacterium</taxon>
    </lineage>
</organism>
<dbReference type="InterPro" id="IPR023210">
    <property type="entry name" value="NADP_OxRdtase_dom"/>
</dbReference>
<dbReference type="PANTHER" id="PTHR43312:SF1">
    <property type="entry name" value="NADP-DEPENDENT OXIDOREDUCTASE DOMAIN-CONTAINING PROTEIN"/>
    <property type="match status" value="1"/>
</dbReference>
<dbReference type="InterPro" id="IPR053135">
    <property type="entry name" value="AKR2_Oxidoreductase"/>
</dbReference>
<feature type="domain" description="NADP-dependent oxidoreductase" evidence="1">
    <location>
        <begin position="23"/>
        <end position="309"/>
    </location>
</feature>
<dbReference type="RefSeq" id="WP_221220824.1">
    <property type="nucleotide sequence ID" value="NZ_JACIDK010000001.1"/>
</dbReference>
<keyword evidence="3" id="KW-1185">Reference proteome</keyword>
<accession>A0A839ZYM8</accession>
<evidence type="ECO:0000259" key="1">
    <source>
        <dbReference type="Pfam" id="PF00248"/>
    </source>
</evidence>
<name>A0A839ZYM8_9CAUL</name>
<dbReference type="Gene3D" id="3.20.20.100">
    <property type="entry name" value="NADP-dependent oxidoreductase domain"/>
    <property type="match status" value="1"/>
</dbReference>
<evidence type="ECO:0000313" key="3">
    <source>
        <dbReference type="Proteomes" id="UP000530564"/>
    </source>
</evidence>
<sequence>MLQPTTNAMRYRALGRTGLTVSEIGLGCASWWGQKAFDERQATKLVHAALDRGVTFFDTGAAYSGGEAEPRLGRALKGRALDGVVVATKAGTYHDGSRVARDFRPSAIIASVERSLRNLGLERLPLLQLHGPAVAELDGEMLDALALLKRRDLVGAVGANSFDPVVIEHIIGLPDFDVVMVDYNVLRPERAALIAGAAEQGKGVLAGMALAMGHANRQLLRLRAPRDIWYALRALKNHRSDVVKGARFGFLQALDGMTGAQAALAYVLADPNVSCAVVGTTRMAHLIDNLAASGMALPPEVLRRIRQAQEPG</sequence>
<dbReference type="InterPro" id="IPR036812">
    <property type="entry name" value="NAD(P)_OxRdtase_dom_sf"/>
</dbReference>
<gene>
    <name evidence="2" type="ORF">GGQ61_000944</name>
</gene>
<dbReference type="Pfam" id="PF00248">
    <property type="entry name" value="Aldo_ket_red"/>
    <property type="match status" value="1"/>
</dbReference>
<protein>
    <submittedName>
        <fullName evidence="2">Aryl-alcohol dehydrogenase-like predicted oxidoreductase</fullName>
    </submittedName>
</protein>
<dbReference type="EMBL" id="JACIDK010000001">
    <property type="protein sequence ID" value="MBB3890247.1"/>
    <property type="molecule type" value="Genomic_DNA"/>
</dbReference>
<dbReference type="SUPFAM" id="SSF51430">
    <property type="entry name" value="NAD(P)-linked oxidoreductase"/>
    <property type="match status" value="1"/>
</dbReference>
<dbReference type="CDD" id="cd19095">
    <property type="entry name" value="AKR_PA4992-like"/>
    <property type="match status" value="1"/>
</dbReference>
<proteinExistence type="predicted"/>
<comment type="caution">
    <text evidence="2">The sequence shown here is derived from an EMBL/GenBank/DDBJ whole genome shotgun (WGS) entry which is preliminary data.</text>
</comment>